<evidence type="ECO:0000256" key="15">
    <source>
        <dbReference type="ARBA" id="ARBA00023180"/>
    </source>
</evidence>
<evidence type="ECO:0000256" key="16">
    <source>
        <dbReference type="ARBA" id="ARBA00023273"/>
    </source>
</evidence>
<dbReference type="SUPFAM" id="SSF49299">
    <property type="entry name" value="PKD domain"/>
    <property type="match status" value="1"/>
</dbReference>
<dbReference type="Pfam" id="PF02010">
    <property type="entry name" value="REJ"/>
    <property type="match status" value="2"/>
</dbReference>
<gene>
    <name evidence="31" type="primary">Pkd1l1</name>
</gene>
<evidence type="ECO:0000256" key="13">
    <source>
        <dbReference type="ARBA" id="ARBA00023136"/>
    </source>
</evidence>
<dbReference type="GO" id="GO:0060170">
    <property type="term" value="C:ciliary membrane"/>
    <property type="evidence" value="ECO:0007669"/>
    <property type="project" value="UniProtKB-SubCell"/>
</dbReference>
<feature type="transmembrane region" description="Helical" evidence="25">
    <location>
        <begin position="1679"/>
        <end position="1698"/>
    </location>
</feature>
<feature type="domain" description="GAIN-B" evidence="28">
    <location>
        <begin position="1309"/>
        <end position="1457"/>
    </location>
</feature>
<feature type="transmembrane region" description="Helical" evidence="25">
    <location>
        <begin position="2326"/>
        <end position="2353"/>
    </location>
</feature>
<proteinExistence type="inferred from homology"/>
<dbReference type="SUPFAM" id="SSF49723">
    <property type="entry name" value="Lipase/lipooxygenase domain (PLAT/LH2 domain)"/>
    <property type="match status" value="1"/>
</dbReference>
<evidence type="ECO:0000256" key="25">
    <source>
        <dbReference type="SAM" id="Phobius"/>
    </source>
</evidence>
<comment type="subunit">
    <text evidence="19">Heterodimer. Interacts with PKD2 to form a calcium channel. Interacts with PKD2L1; to form ciliary calcium channel. May interact with GNA12, GNAS, GNAI1 and GNAI2.</text>
</comment>
<organism evidence="30 31">
    <name type="scientific">Dipodomys ordii</name>
    <name type="common">Ord's kangaroo rat</name>
    <dbReference type="NCBI Taxonomy" id="10020"/>
    <lineage>
        <taxon>Eukaryota</taxon>
        <taxon>Metazoa</taxon>
        <taxon>Chordata</taxon>
        <taxon>Craniata</taxon>
        <taxon>Vertebrata</taxon>
        <taxon>Euteleostomi</taxon>
        <taxon>Mammalia</taxon>
        <taxon>Eutheria</taxon>
        <taxon>Euarchontoglires</taxon>
        <taxon>Glires</taxon>
        <taxon>Rodentia</taxon>
        <taxon>Castorimorpha</taxon>
        <taxon>Heteromyidae</taxon>
        <taxon>Dipodomyinae</taxon>
        <taxon>Dipodomys</taxon>
    </lineage>
</organism>
<dbReference type="PROSITE" id="PS50095">
    <property type="entry name" value="PLAT"/>
    <property type="match status" value="1"/>
</dbReference>
<keyword evidence="12" id="KW-0969">Cilium</keyword>
<feature type="domain" description="REJ" evidence="29">
    <location>
        <begin position="403"/>
        <end position="1293"/>
    </location>
</feature>
<name>A0A1S3GHW4_DIPOR</name>
<dbReference type="FunCoup" id="A0A1S3GHW4">
    <property type="interactions" value="34"/>
</dbReference>
<evidence type="ECO:0000259" key="26">
    <source>
        <dbReference type="PROSITE" id="PS50093"/>
    </source>
</evidence>
<dbReference type="FunFam" id="2.60.40.10:FF:000825">
    <property type="entry name" value="Polycystin 1, transient receptor potential channel interacting"/>
    <property type="match status" value="1"/>
</dbReference>
<feature type="region of interest" description="Disordered" evidence="24">
    <location>
        <begin position="2490"/>
        <end position="2514"/>
    </location>
</feature>
<feature type="transmembrane region" description="Helical" evidence="25">
    <location>
        <begin position="1718"/>
        <end position="1741"/>
    </location>
</feature>
<dbReference type="InterPro" id="IPR013783">
    <property type="entry name" value="Ig-like_fold"/>
</dbReference>
<comment type="similarity">
    <text evidence="2">Belongs to the polycystin family.</text>
</comment>
<keyword evidence="7 25" id="KW-0812">Transmembrane</keyword>
<dbReference type="STRING" id="10020.ENSDORP00000001241"/>
<feature type="region of interest" description="Disordered" evidence="24">
    <location>
        <begin position="742"/>
        <end position="778"/>
    </location>
</feature>
<evidence type="ECO:0000256" key="4">
    <source>
        <dbReference type="ARBA" id="ARBA00022475"/>
    </source>
</evidence>
<dbReference type="CDD" id="cd00146">
    <property type="entry name" value="PKD"/>
    <property type="match status" value="1"/>
</dbReference>
<dbReference type="Gene3D" id="2.60.60.20">
    <property type="entry name" value="PLAT/LH2 domain"/>
    <property type="match status" value="1"/>
</dbReference>
<reference evidence="31" key="1">
    <citation type="submission" date="2025-08" db="UniProtKB">
        <authorList>
            <consortium name="RefSeq"/>
        </authorList>
    </citation>
    <scope>IDENTIFICATION</scope>
    <source>
        <tissue evidence="31">Kidney</tissue>
    </source>
</reference>
<dbReference type="InterPro" id="IPR014010">
    <property type="entry name" value="REJ_dom"/>
</dbReference>
<comment type="subcellular location">
    <subcellularLocation>
        <location evidence="1">Cell projection</location>
        <location evidence="1">Cilium membrane</location>
        <topology evidence="1">Multi-pass membrane protein</topology>
    </subcellularLocation>
</comment>
<evidence type="ECO:0000259" key="27">
    <source>
        <dbReference type="PROSITE" id="PS50095"/>
    </source>
</evidence>
<keyword evidence="16" id="KW-0966">Cell projection</keyword>
<feature type="transmembrane region" description="Helical" evidence="25">
    <location>
        <begin position="1862"/>
        <end position="1885"/>
    </location>
</feature>
<keyword evidence="10 25" id="KW-1133">Transmembrane helix</keyword>
<evidence type="ECO:0000256" key="9">
    <source>
        <dbReference type="ARBA" id="ARBA00022837"/>
    </source>
</evidence>
<feature type="transmembrane region" description="Helical" evidence="25">
    <location>
        <begin position="2012"/>
        <end position="2032"/>
    </location>
</feature>
<keyword evidence="17" id="KW-0407">Ion channel</keyword>
<evidence type="ECO:0000256" key="20">
    <source>
        <dbReference type="ARBA" id="ARBA00073797"/>
    </source>
</evidence>
<evidence type="ECO:0000256" key="14">
    <source>
        <dbReference type="ARBA" id="ARBA00023157"/>
    </source>
</evidence>
<evidence type="ECO:0000256" key="7">
    <source>
        <dbReference type="ARBA" id="ARBA00022692"/>
    </source>
</evidence>
<dbReference type="InterPro" id="IPR046791">
    <property type="entry name" value="Polycystin_dom"/>
</dbReference>
<keyword evidence="15" id="KW-0325">Glycoprotein</keyword>
<dbReference type="KEGG" id="dord:105998269"/>
<dbReference type="PROSITE" id="PS50221">
    <property type="entry name" value="GAIN_B"/>
    <property type="match status" value="1"/>
</dbReference>
<feature type="domain" description="PLAT" evidence="27">
    <location>
        <begin position="1518"/>
        <end position="1635"/>
    </location>
</feature>
<dbReference type="InterPro" id="IPR036392">
    <property type="entry name" value="PLAT/LH2_dom_sf"/>
</dbReference>
<dbReference type="PROSITE" id="PS50093">
    <property type="entry name" value="PKD"/>
    <property type="match status" value="1"/>
</dbReference>
<dbReference type="Pfam" id="PF20519">
    <property type="entry name" value="Polycystin_dom"/>
    <property type="match status" value="1"/>
</dbReference>
<dbReference type="Pfam" id="PF00801">
    <property type="entry name" value="PKD"/>
    <property type="match status" value="1"/>
</dbReference>
<keyword evidence="3" id="KW-0813">Transport</keyword>
<dbReference type="PANTHER" id="PTHR46730">
    <property type="entry name" value="POLYCYSTIN-1"/>
    <property type="match status" value="1"/>
</dbReference>
<evidence type="ECO:0000256" key="1">
    <source>
        <dbReference type="ARBA" id="ARBA00004272"/>
    </source>
</evidence>
<comment type="function">
    <text evidence="18">Component of a calcium-permeant ion channel formed by PKD1L2 and PKD1L1 in primary cilia, where it controls cilium calcium concentration, without affecting cytoplasmic calcium concentration, and regulates sonic hedgehog/SHH signaling and GLI2 transcription. The PKD1L1:PKD2L1 channel complex is mechanosensitive only at high pressures and is highly temperature sensitive. Also involved in left/right axis specification downstream of nodal flow by forming a complex with PKD2 in cilia to facilitate flow detection in left/right patterning. May function as a G-protein-coupled receptor.</text>
</comment>
<feature type="transmembrane region" description="Helical" evidence="25">
    <location>
        <begin position="1897"/>
        <end position="1926"/>
    </location>
</feature>
<dbReference type="GO" id="GO:0005262">
    <property type="term" value="F:calcium channel activity"/>
    <property type="evidence" value="ECO:0007669"/>
    <property type="project" value="UniProtKB-KW"/>
</dbReference>
<dbReference type="PANTHER" id="PTHR46730:SF4">
    <property type="entry name" value="POLYCYSTIC KIDNEY DISEASE PROTEIN 1-LIKE 1"/>
    <property type="match status" value="1"/>
</dbReference>
<dbReference type="GeneID" id="105998269"/>
<feature type="transmembrane region" description="Helical" evidence="25">
    <location>
        <begin position="2390"/>
        <end position="2416"/>
    </location>
</feature>
<dbReference type="Gene3D" id="2.60.40.10">
    <property type="entry name" value="Immunoglobulins"/>
    <property type="match status" value="1"/>
</dbReference>
<evidence type="ECO:0000256" key="8">
    <source>
        <dbReference type="ARBA" id="ARBA00022737"/>
    </source>
</evidence>
<keyword evidence="14" id="KW-1015">Disulfide bond</keyword>
<dbReference type="RefSeq" id="XP_012888396.1">
    <property type="nucleotide sequence ID" value="XM_013032942.1"/>
</dbReference>
<feature type="transmembrane region" description="Helical" evidence="25">
    <location>
        <begin position="2287"/>
        <end position="2306"/>
    </location>
</feature>
<evidence type="ECO:0000256" key="12">
    <source>
        <dbReference type="ARBA" id="ARBA00023069"/>
    </source>
</evidence>
<dbReference type="CTD" id="168507"/>
<dbReference type="SMART" id="SM00089">
    <property type="entry name" value="PKD"/>
    <property type="match status" value="1"/>
</dbReference>
<keyword evidence="13 25" id="KW-0472">Membrane</keyword>
<evidence type="ECO:0000256" key="11">
    <source>
        <dbReference type="ARBA" id="ARBA00023065"/>
    </source>
</evidence>
<accession>A0A1S3GHW4</accession>
<evidence type="ECO:0000313" key="30">
    <source>
        <dbReference type="Proteomes" id="UP000081671"/>
    </source>
</evidence>
<keyword evidence="5" id="KW-0109">Calcium transport</keyword>
<evidence type="ECO:0000256" key="23">
    <source>
        <dbReference type="PROSITE-ProRule" id="PRU00152"/>
    </source>
</evidence>
<dbReference type="PROSITE" id="PS51111">
    <property type="entry name" value="REJ"/>
    <property type="match status" value="1"/>
</dbReference>
<dbReference type="InterPro" id="IPR001024">
    <property type="entry name" value="PLAT/LH2_dom"/>
</dbReference>
<evidence type="ECO:0000313" key="31">
    <source>
        <dbReference type="RefSeq" id="XP_012888396.1"/>
    </source>
</evidence>
<evidence type="ECO:0000256" key="24">
    <source>
        <dbReference type="SAM" id="MobiDB-lite"/>
    </source>
</evidence>
<evidence type="ECO:0000256" key="17">
    <source>
        <dbReference type="ARBA" id="ARBA00023303"/>
    </source>
</evidence>
<dbReference type="InterPro" id="IPR002859">
    <property type="entry name" value="PKD/REJ-like"/>
</dbReference>
<feature type="transmembrane region" description="Helical" evidence="25">
    <location>
        <begin position="1473"/>
        <end position="1491"/>
    </location>
</feature>
<dbReference type="InterPro" id="IPR035986">
    <property type="entry name" value="PKD_dom_sf"/>
</dbReference>
<dbReference type="Proteomes" id="UP000081671">
    <property type="component" value="Unplaced"/>
</dbReference>
<evidence type="ECO:0000256" key="22">
    <source>
        <dbReference type="ARBA" id="ARBA00082084"/>
    </source>
</evidence>
<keyword evidence="9" id="KW-0106">Calcium</keyword>
<evidence type="ECO:0000259" key="29">
    <source>
        <dbReference type="PROSITE" id="PS51111"/>
    </source>
</evidence>
<feature type="domain" description="PKD" evidence="26">
    <location>
        <begin position="346"/>
        <end position="398"/>
    </location>
</feature>
<dbReference type="FunFam" id="2.60.60.20:FF:000017">
    <property type="entry name" value="Polycystin 1 like 1, transient receptor potential channel interacting"/>
    <property type="match status" value="1"/>
</dbReference>
<keyword evidence="11" id="KW-0406">Ion transport</keyword>
<feature type="compositionally biased region" description="Polar residues" evidence="24">
    <location>
        <begin position="805"/>
        <end position="821"/>
    </location>
</feature>
<dbReference type="Pfam" id="PF01477">
    <property type="entry name" value="PLAT"/>
    <property type="match status" value="1"/>
</dbReference>
<dbReference type="InterPro" id="IPR057244">
    <property type="entry name" value="GAIN_B"/>
</dbReference>
<evidence type="ECO:0000256" key="19">
    <source>
        <dbReference type="ARBA" id="ARBA00063851"/>
    </source>
</evidence>
<feature type="region of interest" description="Disordered" evidence="24">
    <location>
        <begin position="799"/>
        <end position="832"/>
    </location>
</feature>
<dbReference type="InParanoid" id="A0A1S3GHW4"/>
<evidence type="ECO:0000256" key="5">
    <source>
        <dbReference type="ARBA" id="ARBA00022568"/>
    </source>
</evidence>
<dbReference type="OrthoDB" id="10044145at2759"/>
<protein>
    <recommendedName>
        <fullName evidence="20">Polycystin-1-like protein 1</fullName>
    </recommendedName>
    <alternativeName>
        <fullName evidence="22">PC1-like 1 protein</fullName>
    </alternativeName>
    <alternativeName>
        <fullName evidence="21">Polycystic kidney disease protein 1-like 1</fullName>
    </alternativeName>
</protein>
<evidence type="ECO:0000256" key="3">
    <source>
        <dbReference type="ARBA" id="ARBA00022448"/>
    </source>
</evidence>
<dbReference type="InterPro" id="IPR022409">
    <property type="entry name" value="PKD/Chitinase_dom"/>
</dbReference>
<evidence type="ECO:0000259" key="28">
    <source>
        <dbReference type="PROSITE" id="PS50221"/>
    </source>
</evidence>
<keyword evidence="8" id="KW-0677">Repeat</keyword>
<sequence length="2514" mass="279452">MPQWELLCSNLTSCHHGQVDLFSFMLFMSALTLLHIANCHLCSSSSVEVQPNPDFFVSDKKESRPLWTPGGMAKAMESQTPYLLHPLEKTPLIPGFCVHVVSGEAFCLLVDFGDTSRAEMRLCNMTKTMMVTACHQYRKEGVYKLKAVLCELYGVEVELGPYYVKTGSEAMSVFMNSSSIHQGEVLVFANSSLKQKSTIVIHRFSSISSYNVSFISLSQAGGRQPWPSVTVRYEMQSISVYTNGTVFPADTDITFVAVTKETIPLEFSWYFGDDPPVLTTSRSIRRRLHLPKWYHVTVKASSGMDSVVSEPHLIRVQKRIVANRLMSTSSALVNTSVAFECRINFGTDVAYWWDFGDGIVSSGNSSTSHIYSREGEFRVEVLAFNNVSSAVLRKQLFIVREPCQPPPVKNMGPAKVQIWRSQTLRLEVTFEAAVLCDISQGLSYTWNFLDSQRSLVVLPAGIHTHRQTILLPSYTLECGNYTAIAKVQIKGSVVHSNYCVAVEVRSRVPVSVISAGTHLFVPRVALVPIVLSGSQSYDPDNRGAVLRYLWACTVASSPGRPCFDNAPPHQLDARAPTVSFLAGWLSGCCDQFLVTLTVSSGGRNSSEAQVFLSTRDDPAFRFIHLFWVNFKDIHVNWNEELSLQAVCELCEDIHDLSYSWDLFLVNATEKNRMEVPFCSTVGLLGASALEAVLKSSESNLLAAEPSMADGNGRPTLSWLGPSLSTLAPPIISVTESMPMKDGYYLPAGGDTMAPAESPEDELQSPETGSLAEGSWPQPSISPALDDFEAYYSDIQEAVPSRGRQPGNNISPPGQGPSSQAEGNPYDGDNLLGPFLSPSRAGPVLMTDWLKTQVRPAVFQGYTASGITGSSVTIKPYSLSSGETYVLQASVASKHGLRGRAQLYFTVNPTPQDMACQIWPHHGLEAQTIFSVFCLSVNPDFHYEFSYQLGNASKHTLYRGRDTHYYFALPAGEPLDSYKVMVSTEITDGKGSRVQPCTATVTVIPRFHGNSCLSQDLYNSSLNSLSTLQLMGSHREARNFITMITGILRRLSKENRSTSCGQWLQTQDVLISSLCKLVFTDQEEIIDSILLLRDLVSLPHKLSFVSAVHILRYSQILLAHGQFLERFVVDKGLGLELILLIAGVWEASTQENLTSENYLQEEGMKIISDVLLKCLSLSHEHQFHMSTGQMEFWILLHHNLQSSVQSLGSVQVHLPGDLAWHTLAQEEMQSPCYISQLLFFKKSPYPRVPDPGQVGVVVGITLYSCSSRRPIPRGRLQTPMTVEYGEEDSPDNNRNTTTFVLLRNQVNFHQFTGLSGNSQGSLQIHIEFSNVKTRAFPVMLLVRFFEKPTPSDFLVKQIHLWGEQTVDIYIPVVLQKGANMGYLSLLDADYDRRPPNKNFTKAVKYTVCFQWLQCMFWDKREWKSESFSPQQGASPGNVNCSYHRLASFSLLRKKLNASLEVSDISELQKHPQNLFPSILIVVFVILYGVLITKTRHVDCHNKKKTEYIFLQEDMPPGHHLYALVLATGFRSPARFTSKVFVVFCGENGLSETRELYSPEKPLFQRNSKHTFILSVSAQLGPLQKICLWHDCRGHSPSLFISHMMVKNLCSGQGWFFHAQCWLAASRGDGRVEREFTCLHHGLGFQKLFYSKFTEYLQESHIWLSVYSWLSSSGYLHVPRLAVSFCLLCVYAYLAALVTSGGHEQPLLVVGPADITLRSLGLSLLCTFLAAPAAHLVSLLFGLKKEATVCPPATIGPSVKGTQLDAPQGPNSCGRIPDVREPYTPSVPAIPSGSNLMWRKGVNDSDAAGTTLELEASVAGHCETALKEKSHKPAPTRSDVHVDCTPSTGFEGFMPWRSRAYPPWLSSAGWIMCVLVSLACGVGTGFLGYRFVPAQCVQWLYLLSLSVVCCACVTQPLMICCMTLAFAWKRKDDKDFFTGSLCEATRSLALGLSLGSGAHLALSPGGAPVCAGEAEKVLAARRRERHLRWARPPSMAKLRSIRERLRRQGQTQAALRDICMSILTLLLLLLIIYGKVSPAERSLSQAFRKKFMREARNYLGDLRGPDGWWDWCVTALLDGLYPEGLSAAGQVPRAQPGALGGKCYLLGTPVIKQLKVFPCGPCKSPRPFWMFIGGSDPMCRPETQGLANQSVVSCSPEACGARKEACVHSLGRTRPKAHAALAALRASRWIDQSTRAVSVHFTLYNPAARLFSSVTLSVEILPTGGLTPSFLVQSFSIFHSDSAPQYYLMLLKLIFLVLHLAHLCLQLCGTAEEGLLSCWRKPRTWLERVQWLQGLLSFFWMWKCIHALGFLNKMVSCSSRMCLFVIRVFAPVLAGVLLLAAHFHLLSFLLFTWVLPSNPSADPIRRLPFHFLGRNQKDFFHSLPEAGRRSTACFCVAFFLLMATMSFRMLSSCFQIFFRKRKSPHRQSLVTLKDVAAHVWKEVQTLLGLEKPKVEETEETGEHNYYLDECSLLIDELLRKINGLSDSLELPGLENQPGRTVERRADDSPLAGISQY</sequence>
<keyword evidence="6" id="KW-0107">Calcium channel</keyword>
<evidence type="ECO:0000256" key="21">
    <source>
        <dbReference type="ARBA" id="ARBA00081200"/>
    </source>
</evidence>
<comment type="caution">
    <text evidence="23">Lacks conserved residue(s) required for the propagation of feature annotation.</text>
</comment>
<evidence type="ECO:0000256" key="6">
    <source>
        <dbReference type="ARBA" id="ARBA00022673"/>
    </source>
</evidence>
<evidence type="ECO:0000256" key="10">
    <source>
        <dbReference type="ARBA" id="ARBA00022989"/>
    </source>
</evidence>
<keyword evidence="4" id="KW-1003">Cell membrane</keyword>
<keyword evidence="30" id="KW-1185">Reference proteome</keyword>
<dbReference type="InterPro" id="IPR000601">
    <property type="entry name" value="PKD_dom"/>
</dbReference>
<evidence type="ECO:0000256" key="2">
    <source>
        <dbReference type="ARBA" id="ARBA00007200"/>
    </source>
</evidence>
<evidence type="ECO:0000256" key="18">
    <source>
        <dbReference type="ARBA" id="ARBA00054690"/>
    </source>
</evidence>